<name>A0A1Y6BAT0_9BACT</name>
<feature type="signal peptide" evidence="1">
    <location>
        <begin position="1"/>
        <end position="18"/>
    </location>
</feature>
<dbReference type="InterPro" id="IPR036737">
    <property type="entry name" value="OmpA-like_sf"/>
</dbReference>
<dbReference type="STRING" id="1513793.SAMN06296036_10369"/>
<dbReference type="OrthoDB" id="9782229at2"/>
<keyword evidence="1" id="KW-0732">Signal</keyword>
<keyword evidence="3" id="KW-1185">Reference proteome</keyword>
<protein>
    <recommendedName>
        <fullName evidence="4">OmpA family protein</fullName>
    </recommendedName>
</protein>
<evidence type="ECO:0000313" key="3">
    <source>
        <dbReference type="Proteomes" id="UP000192907"/>
    </source>
</evidence>
<proteinExistence type="predicted"/>
<organism evidence="2 3">
    <name type="scientific">Pseudobacteriovorax antillogorgiicola</name>
    <dbReference type="NCBI Taxonomy" id="1513793"/>
    <lineage>
        <taxon>Bacteria</taxon>
        <taxon>Pseudomonadati</taxon>
        <taxon>Bdellovibrionota</taxon>
        <taxon>Oligoflexia</taxon>
        <taxon>Oligoflexales</taxon>
        <taxon>Pseudobacteriovoracaceae</taxon>
        <taxon>Pseudobacteriovorax</taxon>
    </lineage>
</organism>
<evidence type="ECO:0008006" key="4">
    <source>
        <dbReference type="Google" id="ProtNLM"/>
    </source>
</evidence>
<dbReference type="RefSeq" id="WP_132316255.1">
    <property type="nucleotide sequence ID" value="NZ_FWZT01000003.1"/>
</dbReference>
<feature type="chain" id="PRO_5013277826" description="OmpA family protein" evidence="1">
    <location>
        <begin position="19"/>
        <end position="299"/>
    </location>
</feature>
<dbReference type="AlphaFoldDB" id="A0A1Y6BAT0"/>
<dbReference type="Proteomes" id="UP000192907">
    <property type="component" value="Unassembled WGS sequence"/>
</dbReference>
<evidence type="ECO:0000313" key="2">
    <source>
        <dbReference type="EMBL" id="SMF00077.1"/>
    </source>
</evidence>
<dbReference type="SUPFAM" id="SSF103088">
    <property type="entry name" value="OmpA-like"/>
    <property type="match status" value="1"/>
</dbReference>
<evidence type="ECO:0000256" key="1">
    <source>
        <dbReference type="SAM" id="SignalP"/>
    </source>
</evidence>
<dbReference type="EMBL" id="FWZT01000003">
    <property type="protein sequence ID" value="SMF00077.1"/>
    <property type="molecule type" value="Genomic_DNA"/>
</dbReference>
<sequence>MSKLLAFLVLLSTSAALSGAEIPDKKPLKETKVFTCNVLFPNDSVAFREERISECFTEVDPELITYIHIVSTASTTGTAAYNLDLSVRRSQKVKRFIEKQFPNVKQIHEFGGGQNPRFGRQARIFIVVQPKTEQEAKEETPIVIKEVEIEKELILAKRGARGLEFANQIGLACVDCYDLDHRSLGVSLRKPIFLKNMPSIRLLGGVQLNHFQSASKKDFQTLDGEFGARYVRDIEILKDSQWFCGASGLAGLATNNDKLALNGGLRTECGLGYQGIMGSFQYTHSYQIVHFGFSLGFEI</sequence>
<gene>
    <name evidence="2" type="ORF">SAMN06296036_10369</name>
</gene>
<accession>A0A1Y6BAT0</accession>
<reference evidence="3" key="1">
    <citation type="submission" date="2017-04" db="EMBL/GenBank/DDBJ databases">
        <authorList>
            <person name="Varghese N."/>
            <person name="Submissions S."/>
        </authorList>
    </citation>
    <scope>NUCLEOTIDE SEQUENCE [LARGE SCALE GENOMIC DNA]</scope>
    <source>
        <strain evidence="3">RKEM611</strain>
    </source>
</reference>
<dbReference type="Gene3D" id="3.30.1330.60">
    <property type="entry name" value="OmpA-like domain"/>
    <property type="match status" value="1"/>
</dbReference>